<dbReference type="RefSeq" id="WP_196280945.1">
    <property type="nucleotide sequence ID" value="NZ_JADQDQ010000002.1"/>
</dbReference>
<evidence type="ECO:0000313" key="3">
    <source>
        <dbReference type="EMBL" id="MBF9236551.1"/>
    </source>
</evidence>
<sequence>MKQVPLHRLFMVLLVLLASASCREQSRVPSQAEITAISLKRGQLITCGSSDKKFGTVQFDVSCSPEAQTDFNLALSLLHSFEYDEAEKVFAGIIDENPACAMAYWGVAMANFHPLWTPPSEPELKKGVQALRIAQSIKNKSPREADYVAAIAAFYTDWEQADHYTRCGRFEKAMEALHTTYPADKEATIFYALALNAAAKPTDKQFSKQKMAGQLLAALYPNEPNHPGIIHYTIHTYDYPELAALALPAARKYAAVAPGSAHALHMPSHIFTRLGLWEEDIKSNLASVASAQCYAQEAGLKGHWDEELHGMDYLMYAYLQRGDNDRASAQLAYLQGIKKVEPQNFKVAYAFASIPARYVLENKDWQAAAQLKSRPNFPWKEFPWQQAIIHFTRLLGAVHLGNTAAATAEMQALQANHDDLLRQKDTYKASQVAVQLRASEAWIKLQAGHPQEALVLMTQAADMEDSTEKHPVTPAEVLPARELLGDMLLQLKKPQQALEAYEANLKRHPNRFNGLYGAARAAELAADGTKAAYYYQQLLRVAGAAKSVRAEINAAQNFILAHRSPQS</sequence>
<evidence type="ECO:0000256" key="1">
    <source>
        <dbReference type="SAM" id="Coils"/>
    </source>
</evidence>
<name>A0ABS0IDX0_9BACT</name>
<dbReference type="EMBL" id="JADQDQ010000002">
    <property type="protein sequence ID" value="MBF9236551.1"/>
    <property type="molecule type" value="Genomic_DNA"/>
</dbReference>
<accession>A0ABS0IDX0</accession>
<keyword evidence="2" id="KW-0732">Signal</keyword>
<protein>
    <recommendedName>
        <fullName evidence="5">Tetratricopeptide repeat protein</fullName>
    </recommendedName>
</protein>
<dbReference type="SUPFAM" id="SSF48452">
    <property type="entry name" value="TPR-like"/>
    <property type="match status" value="1"/>
</dbReference>
<dbReference type="Proteomes" id="UP000597617">
    <property type="component" value="Unassembled WGS sequence"/>
</dbReference>
<dbReference type="Gene3D" id="1.25.40.10">
    <property type="entry name" value="Tetratricopeptide repeat domain"/>
    <property type="match status" value="2"/>
</dbReference>
<evidence type="ECO:0000313" key="4">
    <source>
        <dbReference type="Proteomes" id="UP000597617"/>
    </source>
</evidence>
<evidence type="ECO:0008006" key="5">
    <source>
        <dbReference type="Google" id="ProtNLM"/>
    </source>
</evidence>
<dbReference type="InterPro" id="IPR011990">
    <property type="entry name" value="TPR-like_helical_dom_sf"/>
</dbReference>
<evidence type="ECO:0000256" key="2">
    <source>
        <dbReference type="SAM" id="SignalP"/>
    </source>
</evidence>
<dbReference type="PANTHER" id="PTHR45588">
    <property type="entry name" value="TPR DOMAIN-CONTAINING PROTEIN"/>
    <property type="match status" value="1"/>
</dbReference>
<keyword evidence="4" id="KW-1185">Reference proteome</keyword>
<feature type="signal peptide" evidence="2">
    <location>
        <begin position="1"/>
        <end position="20"/>
    </location>
</feature>
<proteinExistence type="predicted"/>
<comment type="caution">
    <text evidence="3">The sequence shown here is derived from an EMBL/GenBank/DDBJ whole genome shotgun (WGS) entry which is preliminary data.</text>
</comment>
<feature type="chain" id="PRO_5046463044" description="Tetratricopeptide repeat protein" evidence="2">
    <location>
        <begin position="21"/>
        <end position="567"/>
    </location>
</feature>
<gene>
    <name evidence="3" type="ORF">I2I05_04000</name>
</gene>
<dbReference type="PANTHER" id="PTHR45588:SF1">
    <property type="entry name" value="WW DOMAIN-CONTAINING PROTEIN"/>
    <property type="match status" value="1"/>
</dbReference>
<keyword evidence="1" id="KW-0175">Coiled coil</keyword>
<reference evidence="3 4" key="1">
    <citation type="submission" date="2020-11" db="EMBL/GenBank/DDBJ databases">
        <authorList>
            <person name="Kim M.K."/>
        </authorList>
    </citation>
    <scope>NUCLEOTIDE SEQUENCE [LARGE SCALE GENOMIC DNA]</scope>
    <source>
        <strain evidence="3 4">BT683</strain>
    </source>
</reference>
<dbReference type="PROSITE" id="PS51257">
    <property type="entry name" value="PROKAR_LIPOPROTEIN"/>
    <property type="match status" value="1"/>
</dbReference>
<organism evidence="3 4">
    <name type="scientific">Hymenobacter jeongseonensis</name>
    <dbReference type="NCBI Taxonomy" id="2791027"/>
    <lineage>
        <taxon>Bacteria</taxon>
        <taxon>Pseudomonadati</taxon>
        <taxon>Bacteroidota</taxon>
        <taxon>Cytophagia</taxon>
        <taxon>Cytophagales</taxon>
        <taxon>Hymenobacteraceae</taxon>
        <taxon>Hymenobacter</taxon>
    </lineage>
</organism>
<feature type="coiled-coil region" evidence="1">
    <location>
        <begin position="403"/>
        <end position="430"/>
    </location>
</feature>